<evidence type="ECO:0000256" key="7">
    <source>
        <dbReference type="SAM" id="Phobius"/>
    </source>
</evidence>
<feature type="transmembrane region" description="Helical" evidence="7">
    <location>
        <begin position="232"/>
        <end position="252"/>
    </location>
</feature>
<dbReference type="InterPro" id="IPR018383">
    <property type="entry name" value="UPF0324_pro"/>
</dbReference>
<feature type="transmembrane region" description="Helical" evidence="7">
    <location>
        <begin position="53"/>
        <end position="77"/>
    </location>
</feature>
<evidence type="ECO:0000256" key="6">
    <source>
        <dbReference type="ARBA" id="ARBA00023136"/>
    </source>
</evidence>
<evidence type="ECO:0000256" key="4">
    <source>
        <dbReference type="ARBA" id="ARBA00022692"/>
    </source>
</evidence>
<dbReference type="AlphaFoldDB" id="A0A1I4U7Z1"/>
<proteinExistence type="inferred from homology"/>
<feature type="transmembrane region" description="Helical" evidence="7">
    <location>
        <begin position="293"/>
        <end position="312"/>
    </location>
</feature>
<accession>A0A1I4U7Z1</accession>
<comment type="subcellular location">
    <subcellularLocation>
        <location evidence="1">Cell membrane</location>
        <topology evidence="1">Multi-pass membrane protein</topology>
    </subcellularLocation>
</comment>
<dbReference type="PANTHER" id="PTHR30106">
    <property type="entry name" value="INNER MEMBRANE PROTEIN YEIH-RELATED"/>
    <property type="match status" value="1"/>
</dbReference>
<comment type="caution">
    <text evidence="8">The sequence shown here is derived from an EMBL/GenBank/DDBJ whole genome shotgun (WGS) entry which is preliminary data.</text>
</comment>
<reference evidence="8 9" key="1">
    <citation type="submission" date="2017-12" db="EMBL/GenBank/DDBJ databases">
        <title>Anaerobic carbon monoxide metabolism by Pleomorphomonas carboxyditropha sp. nov., a new mesophilic hydrogenogenic carboxidotroph.</title>
        <authorList>
            <person name="Esquivel-Elizondo S."/>
            <person name="Krajmalnik-Brown R."/>
        </authorList>
    </citation>
    <scope>NUCLEOTIDE SEQUENCE [LARGE SCALE GENOMIC DNA]</scope>
    <source>
        <strain evidence="8 9">R5-392</strain>
    </source>
</reference>
<sequence>MFQQSVETSKSVLNFNSHDAIARALPGVGACVAIAGVAYGLRMLPGVHDFSPMIIAIALGILIRNTIGTHAALTVGIGFSMRRLLRLAIILLGVQLTFGQVAETGVRGVAIILAAVGTTFLFTLAVGRLIGADPRLTRLIAAGTSICGASAVAAANSVVDAHDEDVAYAVACVTVFGSIAMFAYPLLQGALDLAPRDYGLWAGASIHEIAQVVAATFAVGREAGDFGTVAKLTRVMTLAPMVFAMAAFLPSLGDATSERAKVPLPWFALGFIALVAVNSVVAIPPAIKADTSVVSTFLLTMALAAMGLETSIAKLKAKGMKPALTGALASLFIASLSLILVRLT</sequence>
<evidence type="ECO:0000256" key="2">
    <source>
        <dbReference type="ARBA" id="ARBA00007977"/>
    </source>
</evidence>
<keyword evidence="6 7" id="KW-0472">Membrane</keyword>
<feature type="transmembrane region" description="Helical" evidence="7">
    <location>
        <begin position="139"/>
        <end position="159"/>
    </location>
</feature>
<feature type="transmembrane region" description="Helical" evidence="7">
    <location>
        <begin position="20"/>
        <end position="41"/>
    </location>
</feature>
<feature type="transmembrane region" description="Helical" evidence="7">
    <location>
        <begin position="199"/>
        <end position="220"/>
    </location>
</feature>
<gene>
    <name evidence="8" type="ORF">CXZ10_00470</name>
</gene>
<keyword evidence="4 7" id="KW-0812">Transmembrane</keyword>
<organism evidence="8 9">
    <name type="scientific">Pleomorphomonas diazotrophica</name>
    <dbReference type="NCBI Taxonomy" id="1166257"/>
    <lineage>
        <taxon>Bacteria</taxon>
        <taxon>Pseudomonadati</taxon>
        <taxon>Pseudomonadota</taxon>
        <taxon>Alphaproteobacteria</taxon>
        <taxon>Hyphomicrobiales</taxon>
        <taxon>Pleomorphomonadaceae</taxon>
        <taxon>Pleomorphomonas</taxon>
    </lineage>
</organism>
<dbReference type="OrthoDB" id="5393513at2"/>
<dbReference type="PANTHER" id="PTHR30106:SF2">
    <property type="entry name" value="UPF0324 INNER MEMBRANE PROTEIN YEIH"/>
    <property type="match status" value="1"/>
</dbReference>
<evidence type="ECO:0000256" key="5">
    <source>
        <dbReference type="ARBA" id="ARBA00022989"/>
    </source>
</evidence>
<feature type="transmembrane region" description="Helical" evidence="7">
    <location>
        <begin position="108"/>
        <end position="127"/>
    </location>
</feature>
<evidence type="ECO:0000256" key="1">
    <source>
        <dbReference type="ARBA" id="ARBA00004651"/>
    </source>
</evidence>
<dbReference type="Pfam" id="PF03601">
    <property type="entry name" value="Cons_hypoth698"/>
    <property type="match status" value="1"/>
</dbReference>
<feature type="transmembrane region" description="Helical" evidence="7">
    <location>
        <begin position="165"/>
        <end position="187"/>
    </location>
</feature>
<protein>
    <submittedName>
        <fullName evidence="8">YeiH family putative sulfate export transporter</fullName>
    </submittedName>
</protein>
<dbReference type="Proteomes" id="UP000233491">
    <property type="component" value="Unassembled WGS sequence"/>
</dbReference>
<feature type="transmembrane region" description="Helical" evidence="7">
    <location>
        <begin position="264"/>
        <end position="287"/>
    </location>
</feature>
<evidence type="ECO:0000256" key="3">
    <source>
        <dbReference type="ARBA" id="ARBA00022475"/>
    </source>
</evidence>
<feature type="transmembrane region" description="Helical" evidence="7">
    <location>
        <begin position="324"/>
        <end position="343"/>
    </location>
</feature>
<keyword evidence="3" id="KW-1003">Cell membrane</keyword>
<evidence type="ECO:0000313" key="8">
    <source>
        <dbReference type="EMBL" id="PKR91226.1"/>
    </source>
</evidence>
<dbReference type="RefSeq" id="WP_101286989.1">
    <property type="nucleotide sequence ID" value="NZ_FOUQ01000007.1"/>
</dbReference>
<keyword evidence="5 7" id="KW-1133">Transmembrane helix</keyword>
<comment type="similarity">
    <text evidence="2">Belongs to the UPF0324 family.</text>
</comment>
<keyword evidence="9" id="KW-1185">Reference proteome</keyword>
<evidence type="ECO:0000313" key="9">
    <source>
        <dbReference type="Proteomes" id="UP000233491"/>
    </source>
</evidence>
<dbReference type="GO" id="GO:0005886">
    <property type="term" value="C:plasma membrane"/>
    <property type="evidence" value="ECO:0007669"/>
    <property type="project" value="UniProtKB-SubCell"/>
</dbReference>
<dbReference type="EMBL" id="PJNW01000001">
    <property type="protein sequence ID" value="PKR91226.1"/>
    <property type="molecule type" value="Genomic_DNA"/>
</dbReference>
<name>A0A1I4U7Z1_9HYPH</name>